<accession>A0A0C9VIF4</accession>
<name>A0A0C9VIF4_SPHS4</name>
<evidence type="ECO:0000256" key="2">
    <source>
        <dbReference type="SAM" id="SignalP"/>
    </source>
</evidence>
<feature type="signal peptide" evidence="2">
    <location>
        <begin position="1"/>
        <end position="21"/>
    </location>
</feature>
<gene>
    <name evidence="3" type="ORF">M422DRAFT_50705</name>
</gene>
<sequence length="199" mass="23045">MSLTWLIYLTTLSLLSVRVFSASTADWFNRLIYQVMPIAFPGSRISLHRIPPSIARILILCCVLILSVYDLRFSLTDLRRLTCRNHLRHSRTKILRWDMDRPNAKARLHSNFGFDAVWILPIVANIENERPTGKRTMDLPICPFRLTLLNFLAYPVKVLHNTTQPHFGDENNICRSPSPVRIRDMLRASLRFCSRGEAV</sequence>
<proteinExistence type="predicted"/>
<feature type="chain" id="PRO_5002215108" evidence="2">
    <location>
        <begin position="22"/>
        <end position="199"/>
    </location>
</feature>
<keyword evidence="4" id="KW-1185">Reference proteome</keyword>
<dbReference type="EMBL" id="KN837172">
    <property type="protein sequence ID" value="KIJ37081.1"/>
    <property type="molecule type" value="Genomic_DNA"/>
</dbReference>
<reference evidence="3 4" key="1">
    <citation type="submission" date="2014-06" db="EMBL/GenBank/DDBJ databases">
        <title>Evolutionary Origins and Diversification of the Mycorrhizal Mutualists.</title>
        <authorList>
            <consortium name="DOE Joint Genome Institute"/>
            <consortium name="Mycorrhizal Genomics Consortium"/>
            <person name="Kohler A."/>
            <person name="Kuo A."/>
            <person name="Nagy L.G."/>
            <person name="Floudas D."/>
            <person name="Copeland A."/>
            <person name="Barry K.W."/>
            <person name="Cichocki N."/>
            <person name="Veneault-Fourrey C."/>
            <person name="LaButti K."/>
            <person name="Lindquist E.A."/>
            <person name="Lipzen A."/>
            <person name="Lundell T."/>
            <person name="Morin E."/>
            <person name="Murat C."/>
            <person name="Riley R."/>
            <person name="Ohm R."/>
            <person name="Sun H."/>
            <person name="Tunlid A."/>
            <person name="Henrissat B."/>
            <person name="Grigoriev I.V."/>
            <person name="Hibbett D.S."/>
            <person name="Martin F."/>
        </authorList>
    </citation>
    <scope>NUCLEOTIDE SEQUENCE [LARGE SCALE GENOMIC DNA]</scope>
    <source>
        <strain evidence="3 4">SS14</strain>
    </source>
</reference>
<evidence type="ECO:0000313" key="3">
    <source>
        <dbReference type="EMBL" id="KIJ37081.1"/>
    </source>
</evidence>
<dbReference type="HOGENOM" id="CLU_1372991_0_0_1"/>
<protein>
    <submittedName>
        <fullName evidence="3">Uncharacterized protein</fullName>
    </submittedName>
</protein>
<keyword evidence="1" id="KW-1133">Transmembrane helix</keyword>
<evidence type="ECO:0000313" key="4">
    <source>
        <dbReference type="Proteomes" id="UP000054279"/>
    </source>
</evidence>
<keyword evidence="2" id="KW-0732">Signal</keyword>
<feature type="transmembrane region" description="Helical" evidence="1">
    <location>
        <begin position="53"/>
        <end position="71"/>
    </location>
</feature>
<dbReference type="AlphaFoldDB" id="A0A0C9VIF4"/>
<keyword evidence="1" id="KW-0812">Transmembrane</keyword>
<dbReference type="Proteomes" id="UP000054279">
    <property type="component" value="Unassembled WGS sequence"/>
</dbReference>
<organism evidence="3 4">
    <name type="scientific">Sphaerobolus stellatus (strain SS14)</name>
    <dbReference type="NCBI Taxonomy" id="990650"/>
    <lineage>
        <taxon>Eukaryota</taxon>
        <taxon>Fungi</taxon>
        <taxon>Dikarya</taxon>
        <taxon>Basidiomycota</taxon>
        <taxon>Agaricomycotina</taxon>
        <taxon>Agaricomycetes</taxon>
        <taxon>Phallomycetidae</taxon>
        <taxon>Geastrales</taxon>
        <taxon>Sphaerobolaceae</taxon>
        <taxon>Sphaerobolus</taxon>
    </lineage>
</organism>
<evidence type="ECO:0000256" key="1">
    <source>
        <dbReference type="SAM" id="Phobius"/>
    </source>
</evidence>
<keyword evidence="1" id="KW-0472">Membrane</keyword>